<keyword evidence="8" id="KW-0418">Kinase</keyword>
<keyword evidence="5" id="KW-0812">Transmembrane</keyword>
<keyword evidence="5" id="KW-1133">Transmembrane helix</keyword>
<proteinExistence type="predicted"/>
<feature type="domain" description="Response regulatory" evidence="7">
    <location>
        <begin position="615"/>
        <end position="728"/>
    </location>
</feature>
<dbReference type="Gene3D" id="3.40.50.2300">
    <property type="match status" value="1"/>
</dbReference>
<dbReference type="GO" id="GO:0000155">
    <property type="term" value="F:phosphorelay sensor kinase activity"/>
    <property type="evidence" value="ECO:0007669"/>
    <property type="project" value="InterPro"/>
</dbReference>
<dbReference type="EC" id="2.7.13.3" evidence="2"/>
<evidence type="ECO:0000313" key="9">
    <source>
        <dbReference type="Proteomes" id="UP000198925"/>
    </source>
</evidence>
<reference evidence="8 9" key="1">
    <citation type="submission" date="2016-10" db="EMBL/GenBank/DDBJ databases">
        <authorList>
            <person name="de Groot N.N."/>
        </authorList>
    </citation>
    <scope>NUCLEOTIDE SEQUENCE [LARGE SCALE GENOMIC DNA]</scope>
    <source>
        <strain evidence="8 9">CPCC 100156</strain>
    </source>
</reference>
<dbReference type="Pfam" id="PF00512">
    <property type="entry name" value="HisKA"/>
    <property type="match status" value="1"/>
</dbReference>
<dbReference type="InterPro" id="IPR003661">
    <property type="entry name" value="HisK_dim/P_dom"/>
</dbReference>
<dbReference type="SUPFAM" id="SSF55874">
    <property type="entry name" value="ATPase domain of HSP90 chaperone/DNA topoisomerase II/histidine kinase"/>
    <property type="match status" value="1"/>
</dbReference>
<dbReference type="SMART" id="SM00388">
    <property type="entry name" value="HisKA"/>
    <property type="match status" value="1"/>
</dbReference>
<keyword evidence="5" id="KW-0472">Membrane</keyword>
<dbReference type="CDD" id="cd12915">
    <property type="entry name" value="PDC2_DGC_like"/>
    <property type="match status" value="1"/>
</dbReference>
<dbReference type="STRING" id="938405.SAMN02927895_01325"/>
<dbReference type="Pfam" id="PF00072">
    <property type="entry name" value="Response_reg"/>
    <property type="match status" value="1"/>
</dbReference>
<dbReference type="PRINTS" id="PR00344">
    <property type="entry name" value="BCTRLSENSOR"/>
</dbReference>
<evidence type="ECO:0000256" key="5">
    <source>
        <dbReference type="SAM" id="Phobius"/>
    </source>
</evidence>
<protein>
    <recommendedName>
        <fullName evidence="2">histidine kinase</fullName>
        <ecNumber evidence="2">2.7.13.3</ecNumber>
    </recommendedName>
</protein>
<dbReference type="EMBL" id="FMZX01000009">
    <property type="protein sequence ID" value="SDD56172.1"/>
    <property type="molecule type" value="Genomic_DNA"/>
</dbReference>
<dbReference type="Proteomes" id="UP000198925">
    <property type="component" value="Unassembled WGS sequence"/>
</dbReference>
<dbReference type="PANTHER" id="PTHR43065">
    <property type="entry name" value="SENSOR HISTIDINE KINASE"/>
    <property type="match status" value="1"/>
</dbReference>
<name>A0A1G6VRD7_9PROT</name>
<evidence type="ECO:0000256" key="3">
    <source>
        <dbReference type="ARBA" id="ARBA00022553"/>
    </source>
</evidence>
<dbReference type="PROSITE" id="PS50109">
    <property type="entry name" value="HIS_KIN"/>
    <property type="match status" value="1"/>
</dbReference>
<sequence length="735" mass="79511">MKGAAGPGLPSRLRARLPPSLRLLLAASLVVPLGFLVGAAWYDHHRLQNEAHANLARLSAVAREHALKVVETNSLVLDRMEDRIRGLSWAEIEAQNEPIQRWLRGLDERFAQITSLHLTRPDGRVVTLSIAWPTPSLSVADRLYFRRLRDGEPGMIFSEPVRSRLTGIVTFAVARRRESADGQFDGALIGSILPGYFQAQWHAMDPEGRASFALMRTDGQMLAVHPSAGDGLHGPPDPATVPEAVRHPSIANPVIARFGERGEWLTAFRQVGQHPLVVSVTLSLDQVRAEWLANTARMALLCLVAALALGFTTLLAIRRWRSEQVMLSELTISRDELQAEIARREAAEAGLLQAQRLESLGRLTGGVAHDFNNLLTAILGTVHLLERHLGAAADERMRKYIGMVRDAVQRGARLNASLLAFARRQKLHATSLDANDLVQGFAPLIQRALGEAVTLAVHLEPGLPPCRADAAQLEAALLNLAINARDAMTRGGTVMLSTRSAPLDAAQLATNPDARPGFYVALALQDTGTGMPPEVRERAFEPFFTTKPQGKGTGLGLSQVFGFMRQLGGHVTIESALGEGTEITLFLPVAAEPPAALPVPAPSHPDGLRPPAHATILVVEDDERVREVAAETLRDAGFQVVAVQDGPEALAMLGRPGRFDLMFSDIVMPGGMTGIELAQAARRMHPRLPILLATGFAATVEGAADHGFEVLPKPYDQAALVRRIAELLAERQPVA</sequence>
<evidence type="ECO:0000259" key="6">
    <source>
        <dbReference type="PROSITE" id="PS50109"/>
    </source>
</evidence>
<feature type="domain" description="Histidine kinase" evidence="6">
    <location>
        <begin position="366"/>
        <end position="591"/>
    </location>
</feature>
<evidence type="ECO:0000256" key="2">
    <source>
        <dbReference type="ARBA" id="ARBA00012438"/>
    </source>
</evidence>
<dbReference type="SUPFAM" id="SSF47384">
    <property type="entry name" value="Homodimeric domain of signal transducing histidine kinase"/>
    <property type="match status" value="1"/>
</dbReference>
<evidence type="ECO:0000256" key="4">
    <source>
        <dbReference type="PROSITE-ProRule" id="PRU00169"/>
    </source>
</evidence>
<keyword evidence="8" id="KW-0808">Transferase</keyword>
<dbReference type="PROSITE" id="PS50110">
    <property type="entry name" value="RESPONSE_REGULATORY"/>
    <property type="match status" value="1"/>
</dbReference>
<dbReference type="AlphaFoldDB" id="A0A1G6VRD7"/>
<dbReference type="InterPro" id="IPR003594">
    <property type="entry name" value="HATPase_dom"/>
</dbReference>
<dbReference type="InterPro" id="IPR004358">
    <property type="entry name" value="Sig_transdc_His_kin-like_C"/>
</dbReference>
<dbReference type="Gene3D" id="3.30.565.10">
    <property type="entry name" value="Histidine kinase-like ATPase, C-terminal domain"/>
    <property type="match status" value="1"/>
</dbReference>
<feature type="modified residue" description="4-aspartylphosphate" evidence="4">
    <location>
        <position position="665"/>
    </location>
</feature>
<dbReference type="Pfam" id="PF02518">
    <property type="entry name" value="HATPase_c"/>
    <property type="match status" value="1"/>
</dbReference>
<organism evidence="8 9">
    <name type="scientific">Belnapia rosea</name>
    <dbReference type="NCBI Taxonomy" id="938405"/>
    <lineage>
        <taxon>Bacteria</taxon>
        <taxon>Pseudomonadati</taxon>
        <taxon>Pseudomonadota</taxon>
        <taxon>Alphaproteobacteria</taxon>
        <taxon>Acetobacterales</taxon>
        <taxon>Roseomonadaceae</taxon>
        <taxon>Belnapia</taxon>
    </lineage>
</organism>
<comment type="catalytic activity">
    <reaction evidence="1">
        <text>ATP + protein L-histidine = ADP + protein N-phospho-L-histidine.</text>
        <dbReference type="EC" id="2.7.13.3"/>
    </reaction>
</comment>
<accession>A0A1G6VRD7</accession>
<dbReference type="InterPro" id="IPR036890">
    <property type="entry name" value="HATPase_C_sf"/>
</dbReference>
<feature type="transmembrane region" description="Helical" evidence="5">
    <location>
        <begin position="21"/>
        <end position="42"/>
    </location>
</feature>
<keyword evidence="9" id="KW-1185">Reference proteome</keyword>
<dbReference type="Gene3D" id="1.10.287.130">
    <property type="match status" value="1"/>
</dbReference>
<dbReference type="InterPro" id="IPR005467">
    <property type="entry name" value="His_kinase_dom"/>
</dbReference>
<dbReference type="Gene3D" id="3.30.450.20">
    <property type="entry name" value="PAS domain"/>
    <property type="match status" value="2"/>
</dbReference>
<dbReference type="SMART" id="SM00448">
    <property type="entry name" value="REC"/>
    <property type="match status" value="1"/>
</dbReference>
<dbReference type="InterPro" id="IPR011006">
    <property type="entry name" value="CheY-like_superfamily"/>
</dbReference>
<evidence type="ECO:0000256" key="1">
    <source>
        <dbReference type="ARBA" id="ARBA00000085"/>
    </source>
</evidence>
<keyword evidence="3 4" id="KW-0597">Phosphoprotein</keyword>
<dbReference type="InterPro" id="IPR036097">
    <property type="entry name" value="HisK_dim/P_sf"/>
</dbReference>
<evidence type="ECO:0000313" key="8">
    <source>
        <dbReference type="EMBL" id="SDD56172.1"/>
    </source>
</evidence>
<gene>
    <name evidence="8" type="ORF">SAMN04487779_1009149</name>
</gene>
<evidence type="ECO:0000259" key="7">
    <source>
        <dbReference type="PROSITE" id="PS50110"/>
    </source>
</evidence>
<feature type="transmembrane region" description="Helical" evidence="5">
    <location>
        <begin position="298"/>
        <end position="317"/>
    </location>
</feature>
<dbReference type="CDD" id="cd12914">
    <property type="entry name" value="PDC1_DGC_like"/>
    <property type="match status" value="1"/>
</dbReference>
<dbReference type="CDD" id="cd00082">
    <property type="entry name" value="HisKA"/>
    <property type="match status" value="1"/>
</dbReference>
<dbReference type="SUPFAM" id="SSF52172">
    <property type="entry name" value="CheY-like"/>
    <property type="match status" value="1"/>
</dbReference>
<dbReference type="InterPro" id="IPR001789">
    <property type="entry name" value="Sig_transdc_resp-reg_receiver"/>
</dbReference>
<dbReference type="PANTHER" id="PTHR43065:SF49">
    <property type="entry name" value="HISTIDINE KINASE"/>
    <property type="match status" value="1"/>
</dbReference>
<dbReference type="SMART" id="SM00387">
    <property type="entry name" value="HATPase_c"/>
    <property type="match status" value="1"/>
</dbReference>